<dbReference type="SUPFAM" id="SSF57701">
    <property type="entry name" value="Zn2/Cys6 DNA-binding domain"/>
    <property type="match status" value="1"/>
</dbReference>
<gene>
    <name evidence="6" type="ORF">PTTG_05308</name>
</gene>
<accession>A0A180GC58</accession>
<dbReference type="EnsemblFungi" id="PTTG_05308-t43_1">
    <property type="protein sequence ID" value="PTTG_05308-t43_1-p1"/>
    <property type="gene ID" value="PTTG_05308"/>
</dbReference>
<dbReference type="CDD" id="cd00067">
    <property type="entry name" value="GAL4"/>
    <property type="match status" value="1"/>
</dbReference>
<dbReference type="SMART" id="SM00066">
    <property type="entry name" value="GAL4"/>
    <property type="match status" value="1"/>
</dbReference>
<evidence type="ECO:0000256" key="2">
    <source>
        <dbReference type="ARBA" id="ARBA00023242"/>
    </source>
</evidence>
<dbReference type="STRING" id="630390.A0A180GC58"/>
<evidence type="ECO:0000313" key="8">
    <source>
        <dbReference type="Proteomes" id="UP000005240"/>
    </source>
</evidence>
<dbReference type="AlphaFoldDB" id="A0A180GC58"/>
<feature type="coiled-coil region" evidence="3">
    <location>
        <begin position="111"/>
        <end position="138"/>
    </location>
</feature>
<dbReference type="OrthoDB" id="2506114at2759"/>
<evidence type="ECO:0000256" key="1">
    <source>
        <dbReference type="ARBA" id="ARBA00004123"/>
    </source>
</evidence>
<feature type="region of interest" description="Disordered" evidence="4">
    <location>
        <begin position="1"/>
        <end position="64"/>
    </location>
</feature>
<feature type="compositionally biased region" description="Low complexity" evidence="4">
    <location>
        <begin position="839"/>
        <end position="849"/>
    </location>
</feature>
<dbReference type="Proteomes" id="UP000005240">
    <property type="component" value="Unassembled WGS sequence"/>
</dbReference>
<feature type="compositionally biased region" description="Polar residues" evidence="4">
    <location>
        <begin position="1"/>
        <end position="23"/>
    </location>
</feature>
<evidence type="ECO:0000313" key="6">
    <source>
        <dbReference type="EMBL" id="OAV90277.1"/>
    </source>
</evidence>
<dbReference type="CDD" id="cd12148">
    <property type="entry name" value="fungal_TF_MHR"/>
    <property type="match status" value="1"/>
</dbReference>
<dbReference type="InterPro" id="IPR001138">
    <property type="entry name" value="Zn2Cys6_DnaBD"/>
</dbReference>
<feature type="region of interest" description="Disordered" evidence="4">
    <location>
        <begin position="701"/>
        <end position="849"/>
    </location>
</feature>
<dbReference type="VEuPathDB" id="FungiDB:PTTG_05308"/>
<feature type="region of interest" description="Disordered" evidence="4">
    <location>
        <begin position="901"/>
        <end position="926"/>
    </location>
</feature>
<reference evidence="7" key="4">
    <citation type="submission" date="2025-05" db="UniProtKB">
        <authorList>
            <consortium name="EnsemblFungi"/>
        </authorList>
    </citation>
    <scope>IDENTIFICATION</scope>
    <source>
        <strain evidence="7">isolate 1-1 / race 1 (BBBD)</strain>
    </source>
</reference>
<feature type="domain" description="Zn(2)-C6 fungal-type" evidence="5">
    <location>
        <begin position="65"/>
        <end position="94"/>
    </location>
</feature>
<protein>
    <submittedName>
        <fullName evidence="7">Zn(2)-C6 fungal-type domain-containing protein</fullName>
    </submittedName>
</protein>
<keyword evidence="2" id="KW-0539">Nucleus</keyword>
<reference evidence="7 8" key="3">
    <citation type="journal article" date="2017" name="G3 (Bethesda)">
        <title>Comparative analysis highlights variable genome content of wheat rusts and divergence of the mating loci.</title>
        <authorList>
            <person name="Cuomo C.A."/>
            <person name="Bakkeren G."/>
            <person name="Khalil H.B."/>
            <person name="Panwar V."/>
            <person name="Joly D."/>
            <person name="Linning R."/>
            <person name="Sakthikumar S."/>
            <person name="Song X."/>
            <person name="Adiconis X."/>
            <person name="Fan L."/>
            <person name="Goldberg J.M."/>
            <person name="Levin J.Z."/>
            <person name="Young S."/>
            <person name="Zeng Q."/>
            <person name="Anikster Y."/>
            <person name="Bruce M."/>
            <person name="Wang M."/>
            <person name="Yin C."/>
            <person name="McCallum B."/>
            <person name="Szabo L.J."/>
            <person name="Hulbert S."/>
            <person name="Chen X."/>
            <person name="Fellers J.P."/>
        </authorList>
    </citation>
    <scope>NUCLEOTIDE SEQUENCE</scope>
    <source>
        <strain evidence="8">Isolate 1-1 / race 1 (BBBD)</strain>
        <strain evidence="7">isolate 1-1 / race 1 (BBBD)</strain>
    </source>
</reference>
<comment type="subcellular location">
    <subcellularLocation>
        <location evidence="1">Nucleus</location>
    </subcellularLocation>
</comment>
<evidence type="ECO:0000313" key="7">
    <source>
        <dbReference type="EnsemblFungi" id="PTTG_05308-t43_1-p1"/>
    </source>
</evidence>
<evidence type="ECO:0000259" key="5">
    <source>
        <dbReference type="PROSITE" id="PS50048"/>
    </source>
</evidence>
<dbReference type="InterPro" id="IPR036864">
    <property type="entry name" value="Zn2-C6_fun-type_DNA-bd_sf"/>
</dbReference>
<name>A0A180GC58_PUCT1</name>
<dbReference type="GO" id="GO:0008270">
    <property type="term" value="F:zinc ion binding"/>
    <property type="evidence" value="ECO:0007669"/>
    <property type="project" value="InterPro"/>
</dbReference>
<keyword evidence="8" id="KW-1185">Reference proteome</keyword>
<feature type="region of interest" description="Disordered" evidence="4">
    <location>
        <begin position="1062"/>
        <end position="1094"/>
    </location>
</feature>
<dbReference type="InterPro" id="IPR050613">
    <property type="entry name" value="Sec_Metabolite_Reg"/>
</dbReference>
<feature type="compositionally biased region" description="Pro residues" evidence="4">
    <location>
        <begin position="740"/>
        <end position="752"/>
    </location>
</feature>
<feature type="compositionally biased region" description="Low complexity" evidence="4">
    <location>
        <begin position="31"/>
        <end position="53"/>
    </location>
</feature>
<reference evidence="6" key="1">
    <citation type="submission" date="2009-11" db="EMBL/GenBank/DDBJ databases">
        <authorList>
            <consortium name="The Broad Institute Genome Sequencing Platform"/>
            <person name="Ward D."/>
            <person name="Feldgarden M."/>
            <person name="Earl A."/>
            <person name="Young S.K."/>
            <person name="Zeng Q."/>
            <person name="Koehrsen M."/>
            <person name="Alvarado L."/>
            <person name="Berlin A."/>
            <person name="Bochicchio J."/>
            <person name="Borenstein D."/>
            <person name="Chapman S.B."/>
            <person name="Chen Z."/>
            <person name="Engels R."/>
            <person name="Freedman E."/>
            <person name="Gellesch M."/>
            <person name="Goldberg J."/>
            <person name="Griggs A."/>
            <person name="Gujja S."/>
            <person name="Heilman E."/>
            <person name="Heiman D."/>
            <person name="Hepburn T."/>
            <person name="Howarth C."/>
            <person name="Jen D."/>
            <person name="Larson L."/>
            <person name="Lewis B."/>
            <person name="Mehta T."/>
            <person name="Park D."/>
            <person name="Pearson M."/>
            <person name="Roberts A."/>
            <person name="Saif S."/>
            <person name="Shea T."/>
            <person name="Shenoy N."/>
            <person name="Sisk P."/>
            <person name="Stolte C."/>
            <person name="Sykes S."/>
            <person name="Thomson T."/>
            <person name="Walk T."/>
            <person name="White J."/>
            <person name="Yandava C."/>
            <person name="Izard J."/>
            <person name="Baranova O.V."/>
            <person name="Blanton J.M."/>
            <person name="Tanner A.C."/>
            <person name="Dewhirst F.E."/>
            <person name="Haas B."/>
            <person name="Nusbaum C."/>
            <person name="Birren B."/>
        </authorList>
    </citation>
    <scope>NUCLEOTIDE SEQUENCE [LARGE SCALE GENOMIC DNA]</scope>
    <source>
        <strain evidence="6">1-1 BBBD Race 1</strain>
    </source>
</reference>
<feature type="compositionally biased region" description="Low complexity" evidence="4">
    <location>
        <begin position="776"/>
        <end position="789"/>
    </location>
</feature>
<dbReference type="PROSITE" id="PS00463">
    <property type="entry name" value="ZN2_CY6_FUNGAL_1"/>
    <property type="match status" value="1"/>
</dbReference>
<evidence type="ECO:0000256" key="3">
    <source>
        <dbReference type="SAM" id="Coils"/>
    </source>
</evidence>
<dbReference type="GO" id="GO:0000981">
    <property type="term" value="F:DNA-binding transcription factor activity, RNA polymerase II-specific"/>
    <property type="evidence" value="ECO:0007669"/>
    <property type="project" value="InterPro"/>
</dbReference>
<dbReference type="Pfam" id="PF00172">
    <property type="entry name" value="Zn_clus"/>
    <property type="match status" value="1"/>
</dbReference>
<evidence type="ECO:0000256" key="4">
    <source>
        <dbReference type="SAM" id="MobiDB-lite"/>
    </source>
</evidence>
<sequence>MASSTTTNPTEPHQHNSTTSTTAHPGLSPQNHENSSNETSNSDKPSAANTAPTKPKKKLNRQLASCSGCRKRRTRCDRGRPCSECYKRNLTCDYSGASAPPSMPHTSVAEQVEREEYIKKLEARIQALEKNLPSNNNQPASKSSSVPLDFSADDLAAQLSVITIGQRVRCPTGLKQPPHPLRTQFESILASQSKIPPITFIQPEQQFSLDLVARYSIPPLKELCSECLPPRSQIDFLAEYFFSTLNLWSHYVNPVDWKTQLDSFWSSPHRLQFRPSPCPPDPPHLTKHYLAQFVSILYGIIGHGLARLADIHNLESVAENQRSGDSSASSPPRDYHLWNLNQAEKISLSNRWFRFSLGLLMSPEGNIYVKPTIFGIRAMAILSNVEHAPENMDHGMIFWSLTTNLAMSAGLLREPPITDDEDHETLDATELESRRQLAWAILGLDWAGYSIASGTRPYGDLDQITVQFPGTVISDATPLHPIDGWPLDPLVCLRRLAAQSDWLMRKASIKIAGGRLATYQDVLDAQKQHDEIESKIPPRLQIKITDDGKSVETVVKSDQLYTILAAFLHSRFCVPRVRLLRLFIFPKEGISPEERLEQLEMLLVVTKRHFLAIQHYPHNLCMHPLILFGLINTAVACALLLLINHQTHELVIDEDFYLTELRKMIAIFDLAKKTIAVTMSRKAITLLQTLINQAELLANSSESKSWDRRKKGPGAAVQLGQTLQPVDGEDQVKKHKQQPKFPPNPYEPPNFRPLPHGFGLPSQEPSQPLRHDRQESGQSTSHSVGSSHSFIATSPGMIASHTSSIGGINPSGIDAIGGFSGQPTPPLVSSQPSQRPGYSTHSSSSHFSPSCHYPGLDRFVSSPSFRPLASLPRYHQMTSGVEFGTIDAKLDNYQFDFPTLQSSSHGYGKSGGQEESTHPDNGGVNVDDRASLFGVFDQELLFQLPNLPSQKESPSSQPPEQLSINHTNLEHFQPTFNLDFEFLANGILSAADLAGPADPRAFSFNPHYVPRSEINQSNSVGYHQVNNRKRDINHHHLQQQQQQQQQQTTNTTNIAHNTNTTATAHTSESRHHRQSNPHCYHHEPANYNNFNRTG</sequence>
<dbReference type="Gene3D" id="4.10.240.10">
    <property type="entry name" value="Zn(2)-C6 fungal-type DNA-binding domain"/>
    <property type="match status" value="1"/>
</dbReference>
<reference evidence="6" key="2">
    <citation type="submission" date="2016-05" db="EMBL/GenBank/DDBJ databases">
        <title>Comparative analysis highlights variable genome content of wheat rusts and divergence of the mating loci.</title>
        <authorList>
            <person name="Cuomo C.A."/>
            <person name="Bakkeren G."/>
            <person name="Szabo L."/>
            <person name="Khalil H."/>
            <person name="Joly D."/>
            <person name="Goldberg J."/>
            <person name="Young S."/>
            <person name="Zeng Q."/>
            <person name="Fellers J."/>
        </authorList>
    </citation>
    <scope>NUCLEOTIDE SEQUENCE [LARGE SCALE GENOMIC DNA]</scope>
    <source>
        <strain evidence="6">1-1 BBBD Race 1</strain>
    </source>
</reference>
<dbReference type="EMBL" id="ADAS02000105">
    <property type="protein sequence ID" value="OAV90277.1"/>
    <property type="molecule type" value="Genomic_DNA"/>
</dbReference>
<dbReference type="GO" id="GO:0005634">
    <property type="term" value="C:nucleus"/>
    <property type="evidence" value="ECO:0007669"/>
    <property type="project" value="UniProtKB-SubCell"/>
</dbReference>
<proteinExistence type="predicted"/>
<dbReference type="PANTHER" id="PTHR31001">
    <property type="entry name" value="UNCHARACTERIZED TRANSCRIPTIONAL REGULATORY PROTEIN"/>
    <property type="match status" value="1"/>
</dbReference>
<keyword evidence="3" id="KW-0175">Coiled coil</keyword>
<feature type="compositionally biased region" description="Polar residues" evidence="4">
    <location>
        <begin position="827"/>
        <end position="837"/>
    </location>
</feature>
<dbReference type="PROSITE" id="PS50048">
    <property type="entry name" value="ZN2_CY6_FUNGAL_2"/>
    <property type="match status" value="1"/>
</dbReference>
<organism evidence="6">
    <name type="scientific">Puccinia triticina (isolate 1-1 / race 1 (BBBD))</name>
    <name type="common">Brown leaf rust fungus</name>
    <dbReference type="NCBI Taxonomy" id="630390"/>
    <lineage>
        <taxon>Eukaryota</taxon>
        <taxon>Fungi</taxon>
        <taxon>Dikarya</taxon>
        <taxon>Basidiomycota</taxon>
        <taxon>Pucciniomycotina</taxon>
        <taxon>Pucciniomycetes</taxon>
        <taxon>Pucciniales</taxon>
        <taxon>Pucciniaceae</taxon>
        <taxon>Puccinia</taxon>
    </lineage>
</organism>